<feature type="compositionally biased region" description="Polar residues" evidence="1">
    <location>
        <begin position="1"/>
        <end position="13"/>
    </location>
</feature>
<dbReference type="EMBL" id="CP042196">
    <property type="protein sequence ID" value="QDS75052.1"/>
    <property type="molecule type" value="Genomic_DNA"/>
</dbReference>
<dbReference type="Proteomes" id="UP000316270">
    <property type="component" value="Chromosome 12"/>
</dbReference>
<dbReference type="AlphaFoldDB" id="A0A517LHD9"/>
<feature type="region of interest" description="Disordered" evidence="1">
    <location>
        <begin position="1"/>
        <end position="25"/>
    </location>
</feature>
<keyword evidence="3" id="KW-1185">Reference proteome</keyword>
<feature type="region of interest" description="Disordered" evidence="1">
    <location>
        <begin position="130"/>
        <end position="160"/>
    </location>
</feature>
<evidence type="ECO:0000313" key="3">
    <source>
        <dbReference type="Proteomes" id="UP000316270"/>
    </source>
</evidence>
<evidence type="ECO:0000256" key="1">
    <source>
        <dbReference type="SAM" id="MobiDB-lite"/>
    </source>
</evidence>
<accession>A0A517LHD9</accession>
<protein>
    <submittedName>
        <fullName evidence="2">Uncharacterized protein</fullName>
    </submittedName>
</protein>
<proteinExistence type="predicted"/>
<dbReference type="OrthoDB" id="5329104at2759"/>
<name>A0A517LHD9_9PEZI</name>
<gene>
    <name evidence="2" type="ORF">FKW77_006521</name>
</gene>
<evidence type="ECO:0000313" key="2">
    <source>
        <dbReference type="EMBL" id="QDS75052.1"/>
    </source>
</evidence>
<organism evidence="2 3">
    <name type="scientific">Venturia effusa</name>
    <dbReference type="NCBI Taxonomy" id="50376"/>
    <lineage>
        <taxon>Eukaryota</taxon>
        <taxon>Fungi</taxon>
        <taxon>Dikarya</taxon>
        <taxon>Ascomycota</taxon>
        <taxon>Pezizomycotina</taxon>
        <taxon>Dothideomycetes</taxon>
        <taxon>Pleosporomycetidae</taxon>
        <taxon>Venturiales</taxon>
        <taxon>Venturiaceae</taxon>
        <taxon>Venturia</taxon>
    </lineage>
</organism>
<feature type="compositionally biased region" description="Polar residues" evidence="1">
    <location>
        <begin position="48"/>
        <end position="67"/>
    </location>
</feature>
<sequence length="358" mass="41085">MTPYSRSSHGQSVNKDDMDMEMTSPTAKNFIDSLIQEINGTPIPPSPSTFDFSATDLSRQRQSSISDPSRIWSGPSTSPLEFPVHDEKSVTPEQERAAIARYRRERFPLPEHEWWKLESKHRVALAALRRMEEDQSRESSQDESHGQGHREPSYFRRNGDEGVVSGLKPEVLEALAFSHSPNPETVKPVGENGLDIKNPAQFSHALIRPPDCNPEAWEHWQHLEDVTDLQRHAWFGARLSAYSFEKGDIFDLRHTRVQQRLRRTEECWQHGRAAMNIETQFWNAVTSGRTKEMHSHSAIRICFKRMQSNSRQKSSFITVPSEKYTSKSSTATCSRLSIVRKKTRGTRVSISVIWQLPF</sequence>
<reference evidence="2 3" key="1">
    <citation type="submission" date="2019-07" db="EMBL/GenBank/DDBJ databases">
        <title>Finished genome of Venturia effusa.</title>
        <authorList>
            <person name="Young C.A."/>
            <person name="Cox M.P."/>
            <person name="Ganley A.R.D."/>
            <person name="David W.J."/>
        </authorList>
    </citation>
    <scope>NUCLEOTIDE SEQUENCE [LARGE SCALE GENOMIC DNA]</scope>
    <source>
        <strain evidence="3">albino</strain>
    </source>
</reference>
<feature type="region of interest" description="Disordered" evidence="1">
    <location>
        <begin position="40"/>
        <end position="88"/>
    </location>
</feature>